<dbReference type="Gene3D" id="4.10.240.10">
    <property type="entry name" value="Zn(2)-C6 fungal-type DNA-binding domain"/>
    <property type="match status" value="1"/>
</dbReference>
<keyword evidence="5" id="KW-1185">Reference proteome</keyword>
<dbReference type="PANTHER" id="PTHR47256:SF1">
    <property type="entry name" value="ZN(II)2CYS6 TRANSCRIPTION FACTOR (EUROFUNG)"/>
    <property type="match status" value="1"/>
</dbReference>
<organism evidence="4 5">
    <name type="scientific">Colletotrichum incanum</name>
    <name type="common">Soybean anthracnose fungus</name>
    <dbReference type="NCBI Taxonomy" id="1573173"/>
    <lineage>
        <taxon>Eukaryota</taxon>
        <taxon>Fungi</taxon>
        <taxon>Dikarya</taxon>
        <taxon>Ascomycota</taxon>
        <taxon>Pezizomycotina</taxon>
        <taxon>Sordariomycetes</taxon>
        <taxon>Hypocreomycetidae</taxon>
        <taxon>Glomerellales</taxon>
        <taxon>Glomerellaceae</taxon>
        <taxon>Colletotrichum</taxon>
        <taxon>Colletotrichum spaethianum species complex</taxon>
    </lineage>
</organism>
<dbReference type="Pfam" id="PF00172">
    <property type="entry name" value="Zn_clus"/>
    <property type="match status" value="1"/>
</dbReference>
<evidence type="ECO:0000313" key="4">
    <source>
        <dbReference type="EMBL" id="KZL67779.1"/>
    </source>
</evidence>
<proteinExistence type="predicted"/>
<sequence length="741" mass="84129">MPLDSQRHRPLLPRLTQRPPHELEATYGGEGNSQGRKRRRPYTSKACNFCREKKNACDGKPECSQCLRRGLKCEYRMITDALLRAIPPGTQLVDKEEALNNAKAAELLDMLKRVPDDEVLEALKLLRIGNEPAEVSSALPKYDVGLSQVALNRAILPPTQTSLEFELMMRHPVAYPTWAPVQPSKLDLEFLLLPSKIRWDGTGPTLTTGLADGRSYLSPYGHRRGERSPDASSMIGPLRPSTLYDNRLLGVDISQWTDVPITNEFSIAVLQLYLEADHPLMPLIEVDLLLDGLLGQNEFCSRILVNALFAWACQGYAVFEPEATVIGHAFYNEAKELWKNSKETQATDHVCTVAAIQYLSITAVSFGAGAEYVEFLGDLLEMSRRLGLFNVDPSQTRENDVNDSADHRRAKNQIAWVLFTCLTFFSMHLHQRLIEHPPRVPPPDSTIYVARDTRDPGMPKDHQRRIYNAVLLREHCHLFLIVHDMIQVMYGAEQTPYAKAITLAFAEETYKRLLMWADGLPLEMAQGDQCTHHAMLLHIYYHLAIIDLFRPLLRQNGAPRQRLHAFRSTEATPDAVYAASVNQLKRIVLFYRQNHPESSYCFFWHSALLYLANAMLAETKISGHGPEWRFYFRLCMTCYQTLYTGFRLAKGITLSLLSMALEKGVMDIPQARAIRKDLELRGKHHEISDLVPVFWVVDLDLAMTDPSAAQAENLVQRFQDVQLCETTGNNETVAQEPRYDQ</sequence>
<dbReference type="EMBL" id="LFIW01002528">
    <property type="protein sequence ID" value="KZL67779.1"/>
    <property type="molecule type" value="Genomic_DNA"/>
</dbReference>
<evidence type="ECO:0000313" key="5">
    <source>
        <dbReference type="Proteomes" id="UP000076584"/>
    </source>
</evidence>
<evidence type="ECO:0000256" key="2">
    <source>
        <dbReference type="SAM" id="MobiDB-lite"/>
    </source>
</evidence>
<dbReference type="PANTHER" id="PTHR47256">
    <property type="entry name" value="ZN(II)2CYS6 TRANSCRIPTION FACTOR (EUROFUNG)-RELATED"/>
    <property type="match status" value="1"/>
</dbReference>
<dbReference type="InterPro" id="IPR053187">
    <property type="entry name" value="Notoamide_regulator"/>
</dbReference>
<dbReference type="GO" id="GO:0000981">
    <property type="term" value="F:DNA-binding transcription factor activity, RNA polymerase II-specific"/>
    <property type="evidence" value="ECO:0007669"/>
    <property type="project" value="InterPro"/>
</dbReference>
<dbReference type="InterPro" id="IPR001138">
    <property type="entry name" value="Zn2Cys6_DnaBD"/>
</dbReference>
<reference evidence="4 5" key="1">
    <citation type="submission" date="2015-06" db="EMBL/GenBank/DDBJ databases">
        <title>Survival trade-offs in plant roots during colonization by closely related pathogenic and mutualistic fungi.</title>
        <authorList>
            <person name="Hacquard S."/>
            <person name="Kracher B."/>
            <person name="Hiruma K."/>
            <person name="Weinman A."/>
            <person name="Muench P."/>
            <person name="Garrido Oter R."/>
            <person name="Ver Loren van Themaat E."/>
            <person name="Dallerey J.-F."/>
            <person name="Damm U."/>
            <person name="Henrissat B."/>
            <person name="Lespinet O."/>
            <person name="Thon M."/>
            <person name="Kemen E."/>
            <person name="McHardy A.C."/>
            <person name="Schulze-Lefert P."/>
            <person name="O'Connell R.J."/>
        </authorList>
    </citation>
    <scope>NUCLEOTIDE SEQUENCE [LARGE SCALE GENOMIC DNA]</scope>
    <source>
        <strain evidence="4 5">MAFF 238704</strain>
    </source>
</reference>
<dbReference type="SMART" id="SM00066">
    <property type="entry name" value="GAL4"/>
    <property type="match status" value="1"/>
</dbReference>
<evidence type="ECO:0000256" key="1">
    <source>
        <dbReference type="ARBA" id="ARBA00023242"/>
    </source>
</evidence>
<protein>
    <submittedName>
        <fullName evidence="4">C6 transcription factor</fullName>
    </submittedName>
</protein>
<gene>
    <name evidence="4" type="ORF">CI238_08277</name>
</gene>
<dbReference type="CDD" id="cd12148">
    <property type="entry name" value="fungal_TF_MHR"/>
    <property type="match status" value="1"/>
</dbReference>
<dbReference type="GO" id="GO:0008270">
    <property type="term" value="F:zinc ion binding"/>
    <property type="evidence" value="ECO:0007669"/>
    <property type="project" value="InterPro"/>
</dbReference>
<dbReference type="AlphaFoldDB" id="A0A166QD32"/>
<comment type="caution">
    <text evidence="4">The sequence shown here is derived from an EMBL/GenBank/DDBJ whole genome shotgun (WGS) entry which is preliminary data.</text>
</comment>
<dbReference type="InterPro" id="IPR036864">
    <property type="entry name" value="Zn2-C6_fun-type_DNA-bd_sf"/>
</dbReference>
<accession>A0A166QD32</accession>
<dbReference type="SUPFAM" id="SSF57701">
    <property type="entry name" value="Zn2/Cys6 DNA-binding domain"/>
    <property type="match status" value="1"/>
</dbReference>
<dbReference type="CDD" id="cd00067">
    <property type="entry name" value="GAL4"/>
    <property type="match status" value="1"/>
</dbReference>
<feature type="region of interest" description="Disordered" evidence="2">
    <location>
        <begin position="1"/>
        <end position="39"/>
    </location>
</feature>
<dbReference type="PROSITE" id="PS00463">
    <property type="entry name" value="ZN2_CY6_FUNGAL_1"/>
    <property type="match status" value="1"/>
</dbReference>
<dbReference type="Proteomes" id="UP000076584">
    <property type="component" value="Unassembled WGS sequence"/>
</dbReference>
<evidence type="ECO:0000259" key="3">
    <source>
        <dbReference type="PROSITE" id="PS50048"/>
    </source>
</evidence>
<keyword evidence="1" id="KW-0539">Nucleus</keyword>
<name>A0A166QD32_COLIC</name>
<feature type="domain" description="Zn(2)-C6 fungal-type" evidence="3">
    <location>
        <begin position="46"/>
        <end position="75"/>
    </location>
</feature>
<dbReference type="PROSITE" id="PS50048">
    <property type="entry name" value="ZN2_CY6_FUNGAL_2"/>
    <property type="match status" value="1"/>
</dbReference>